<proteinExistence type="predicted"/>
<evidence type="ECO:0000313" key="2">
    <source>
        <dbReference type="Proteomes" id="UP000221734"/>
    </source>
</evidence>
<reference evidence="2" key="1">
    <citation type="submission" date="2017-10" db="EMBL/GenBank/DDBJ databases">
        <authorList>
            <person name="Frank J."/>
        </authorList>
    </citation>
    <scope>NUCLEOTIDE SEQUENCE [LARGE SCALE GENOMIC DNA]</scope>
</reference>
<accession>A0A2C9CFZ8</accession>
<gene>
    <name evidence="1" type="ORF">KSMBR1_2109</name>
</gene>
<organism evidence="1 2">
    <name type="scientific">Kuenenia stuttgartiensis</name>
    <dbReference type="NCBI Taxonomy" id="174633"/>
    <lineage>
        <taxon>Bacteria</taxon>
        <taxon>Pseudomonadati</taxon>
        <taxon>Planctomycetota</taxon>
        <taxon>Candidatus Brocadiia</taxon>
        <taxon>Candidatus Brocadiales</taxon>
        <taxon>Candidatus Brocadiaceae</taxon>
        <taxon>Candidatus Kuenenia</taxon>
    </lineage>
</organism>
<evidence type="ECO:0000313" key="1">
    <source>
        <dbReference type="EMBL" id="SOH04606.1"/>
    </source>
</evidence>
<dbReference type="AlphaFoldDB" id="A0A2C9CFZ8"/>
<dbReference type="Proteomes" id="UP000221734">
    <property type="component" value="Chromosome Kuenenia_stuttgartiensis_MBR1"/>
</dbReference>
<keyword evidence="2" id="KW-1185">Reference proteome</keyword>
<dbReference type="KEGG" id="kst:KSMBR1_2109"/>
<name>A0A2C9CFZ8_KUEST</name>
<dbReference type="RefSeq" id="WP_099325303.1">
    <property type="nucleotide sequence ID" value="NZ_LT934425.1"/>
</dbReference>
<protein>
    <submittedName>
        <fullName evidence="1">Uncharacterized protein</fullName>
    </submittedName>
</protein>
<dbReference type="EMBL" id="LT934425">
    <property type="protein sequence ID" value="SOH04606.1"/>
    <property type="molecule type" value="Genomic_DNA"/>
</dbReference>
<dbReference type="OrthoDB" id="1078940at2"/>
<sequence length="586" mass="68407">MKQLTKLSNIDQFLPRWTKRVIAETGGRDPLGLSRVSDMIVEFLLTGITTQTNRARYYSFYCWNIWNIWHIHLTEKPQKYKDFVDSFRRREAVLAMSTYANNSNTSPVGIKAARPILEKGFQRGEMDSNFRVLPSNALGGYGQYYGGSLYQLGLTRRIENGIDHLNKGMGEALAEAFHLSIHETPYIQKELFRKTKIPLVDFDGSKKLLTLDAIMKKSGVIERKLLIDLFFGFNGTTICESTLLRRHTLGQILHILCEYERHDLYLNLDSIDVIFVYAPSYFDVIWSEEDDKTIPYKCPEKFRRCHSLWRQFCLQQYFTNALENILFAVLEIIGNESAGLTIENIVLRLMETTFLKVLREKAGKDCYRPREILKAFNIEDIPTHEASYDLQQLLIPTAKNSEFDILRISEEDTGSVTAKAMLLLAVLYGKWRGIQDEEGMCYVHEHAGNGLWFWTFMPIIDKWLDKNTKWDETLERIIRCFIVDQHDRIMYEKKRLESCWFRTDGNRLFKEQEYSPKFRANRHLQAVNIMRDLCLIESDDEGYLSITSKGKTILNKILNEHECVIRKTIDSICMRYLIVAPMIMRS</sequence>